<gene>
    <name evidence="3" type="ORF">CFK38_16580</name>
</gene>
<dbReference type="Pfam" id="PF03123">
    <property type="entry name" value="CAT_RBD"/>
    <property type="match status" value="1"/>
</dbReference>
<dbReference type="Proteomes" id="UP000218165">
    <property type="component" value="Chromosome"/>
</dbReference>
<evidence type="ECO:0000313" key="4">
    <source>
        <dbReference type="Proteomes" id="UP000218165"/>
    </source>
</evidence>
<dbReference type="EMBL" id="CP023563">
    <property type="protein sequence ID" value="ATG52956.1"/>
    <property type="molecule type" value="Genomic_DNA"/>
</dbReference>
<dbReference type="KEGG" id="brz:CFK38_16580"/>
<dbReference type="InterPro" id="IPR004341">
    <property type="entry name" value="CAT_RNA-bd_dom"/>
</dbReference>
<dbReference type="Pfam" id="PF00874">
    <property type="entry name" value="PRD"/>
    <property type="match status" value="2"/>
</dbReference>
<dbReference type="InterPro" id="IPR036634">
    <property type="entry name" value="PRD_sf"/>
</dbReference>
<sequence>MSEGTGRFVVQRVHNNNVVLALDGRERSVVITGPGVGFGMARGRVLDPAKVENVYVPENAARAQVAADTLAAIPAEVLETARAIVLAFDRAMERPRSDALLVPVADHLHQALRRAAQGVEIEMPLVWEVRNLYPRETRLGQETLALVTDRLGVQLPPEEATAFALHFVSVSFSHQTIDRTVLMTQSLTDIFGLVDASRGEPLDQQGAAAARFVAHLRYLFTRLAEGREVADAPQLLRDALEDGLPEAMTLARAISAQLEESWGHPLSSSETAYIALHVHRLLAETGDAQSPEGSSA</sequence>
<dbReference type="InterPro" id="IPR036650">
    <property type="entry name" value="CAT_RNA-bd_dom_sf"/>
</dbReference>
<reference evidence="4" key="1">
    <citation type="submission" date="2017-09" db="EMBL/GenBank/DDBJ databases">
        <title>Brachybacterium sp. VM2412.</title>
        <authorList>
            <person name="Tak E.J."/>
            <person name="Bae J.-W."/>
        </authorList>
    </citation>
    <scope>NUCLEOTIDE SEQUENCE [LARGE SCALE GENOMIC DNA]</scope>
    <source>
        <strain evidence="4">VM2412</strain>
    </source>
</reference>
<dbReference type="Gene3D" id="2.30.24.10">
    <property type="entry name" value="CAT RNA-binding domain"/>
    <property type="match status" value="1"/>
</dbReference>
<dbReference type="InterPro" id="IPR011608">
    <property type="entry name" value="PRD"/>
</dbReference>
<dbReference type="GO" id="GO:0006355">
    <property type="term" value="P:regulation of DNA-templated transcription"/>
    <property type="evidence" value="ECO:0007669"/>
    <property type="project" value="InterPro"/>
</dbReference>
<organism evidence="3 4">
    <name type="scientific">Brachybacterium vulturis</name>
    <dbReference type="NCBI Taxonomy" id="2017484"/>
    <lineage>
        <taxon>Bacteria</taxon>
        <taxon>Bacillati</taxon>
        <taxon>Actinomycetota</taxon>
        <taxon>Actinomycetes</taxon>
        <taxon>Micrococcales</taxon>
        <taxon>Dermabacteraceae</taxon>
        <taxon>Brachybacterium</taxon>
    </lineage>
</organism>
<evidence type="ECO:0000259" key="2">
    <source>
        <dbReference type="PROSITE" id="PS51372"/>
    </source>
</evidence>
<dbReference type="AlphaFoldDB" id="A0A291GSH7"/>
<dbReference type="PANTHER" id="PTHR30185:SF15">
    <property type="entry name" value="CRYPTIC BETA-GLUCOSIDE BGL OPERON ANTITERMINATOR"/>
    <property type="match status" value="1"/>
</dbReference>
<evidence type="ECO:0000256" key="1">
    <source>
        <dbReference type="ARBA" id="ARBA00022737"/>
    </source>
</evidence>
<dbReference type="PANTHER" id="PTHR30185">
    <property type="entry name" value="CRYPTIC BETA-GLUCOSIDE BGL OPERON ANTITERMINATOR"/>
    <property type="match status" value="1"/>
</dbReference>
<dbReference type="GO" id="GO:0003723">
    <property type="term" value="F:RNA binding"/>
    <property type="evidence" value="ECO:0007669"/>
    <property type="project" value="InterPro"/>
</dbReference>
<accession>A0A291GSH7</accession>
<dbReference type="SMART" id="SM01061">
    <property type="entry name" value="CAT_RBD"/>
    <property type="match status" value="1"/>
</dbReference>
<dbReference type="SUPFAM" id="SSF63520">
    <property type="entry name" value="PTS-regulatory domain, PRD"/>
    <property type="match status" value="2"/>
</dbReference>
<feature type="domain" description="PRD" evidence="2">
    <location>
        <begin position="178"/>
        <end position="288"/>
    </location>
</feature>
<dbReference type="PROSITE" id="PS51372">
    <property type="entry name" value="PRD_2"/>
    <property type="match status" value="2"/>
</dbReference>
<keyword evidence="1" id="KW-0677">Repeat</keyword>
<feature type="domain" description="PRD" evidence="2">
    <location>
        <begin position="72"/>
        <end position="177"/>
    </location>
</feature>
<dbReference type="InterPro" id="IPR050661">
    <property type="entry name" value="BglG_antiterminators"/>
</dbReference>
<protein>
    <recommendedName>
        <fullName evidence="2">PRD domain-containing protein</fullName>
    </recommendedName>
</protein>
<dbReference type="Gene3D" id="1.10.1790.10">
    <property type="entry name" value="PRD domain"/>
    <property type="match status" value="2"/>
</dbReference>
<evidence type="ECO:0000313" key="3">
    <source>
        <dbReference type="EMBL" id="ATG52956.1"/>
    </source>
</evidence>
<dbReference type="SUPFAM" id="SSF50151">
    <property type="entry name" value="SacY-like RNA-binding domain"/>
    <property type="match status" value="1"/>
</dbReference>
<dbReference type="RefSeq" id="WP_096804064.1">
    <property type="nucleotide sequence ID" value="NZ_CP023563.1"/>
</dbReference>
<dbReference type="OrthoDB" id="9813552at2"/>
<proteinExistence type="predicted"/>
<name>A0A291GSH7_9MICO</name>
<keyword evidence="4" id="KW-1185">Reference proteome</keyword>